<evidence type="ECO:0000256" key="1">
    <source>
        <dbReference type="ARBA" id="ARBA00004162"/>
    </source>
</evidence>
<evidence type="ECO:0000256" key="7">
    <source>
        <dbReference type="SAM" id="Phobius"/>
    </source>
</evidence>
<name>A0A4U0H7A8_9SPHI</name>
<dbReference type="PANTHER" id="PTHR33885">
    <property type="entry name" value="PHAGE SHOCK PROTEIN C"/>
    <property type="match status" value="1"/>
</dbReference>
<feature type="transmembrane region" description="Helical" evidence="7">
    <location>
        <begin position="284"/>
        <end position="307"/>
    </location>
</feature>
<feature type="region of interest" description="Disordered" evidence="6">
    <location>
        <begin position="85"/>
        <end position="125"/>
    </location>
</feature>
<evidence type="ECO:0000256" key="4">
    <source>
        <dbReference type="ARBA" id="ARBA00022989"/>
    </source>
</evidence>
<dbReference type="PANTHER" id="PTHR33885:SF3">
    <property type="entry name" value="PHAGE SHOCK PROTEIN C"/>
    <property type="match status" value="1"/>
</dbReference>
<evidence type="ECO:0000256" key="2">
    <source>
        <dbReference type="ARBA" id="ARBA00022475"/>
    </source>
</evidence>
<feature type="domain" description="PspC-related ToastRack" evidence="10">
    <location>
        <begin position="397"/>
        <end position="524"/>
    </location>
</feature>
<evidence type="ECO:0000313" key="12">
    <source>
        <dbReference type="Proteomes" id="UP000309872"/>
    </source>
</evidence>
<proteinExistence type="predicted"/>
<keyword evidence="3 7" id="KW-0812">Transmembrane</keyword>
<feature type="domain" description="PspC-related transmembrane region" evidence="9">
    <location>
        <begin position="213"/>
        <end position="345"/>
    </location>
</feature>
<reference evidence="11 12" key="1">
    <citation type="submission" date="2019-04" db="EMBL/GenBank/DDBJ databases">
        <title>Sphingobacterium olei sp. nov., isolated from oil-contaminated soil.</title>
        <authorList>
            <person name="Liu B."/>
        </authorList>
    </citation>
    <scope>NUCLEOTIDE SEQUENCE [LARGE SCALE GENOMIC DNA]</scope>
    <source>
        <strain evidence="11 12">Y3L14</strain>
    </source>
</reference>
<gene>
    <name evidence="11" type="ORF">FAZ19_00320</name>
</gene>
<evidence type="ECO:0000256" key="6">
    <source>
        <dbReference type="SAM" id="MobiDB-lite"/>
    </source>
</evidence>
<feature type="transmembrane region" description="Helical" evidence="7">
    <location>
        <begin position="319"/>
        <end position="343"/>
    </location>
</feature>
<dbReference type="RefSeq" id="WP_136818611.1">
    <property type="nucleotide sequence ID" value="NZ_BMJX01000001.1"/>
</dbReference>
<dbReference type="InterPro" id="IPR054319">
    <property type="entry name" value="PspC-rel_ToastRack"/>
</dbReference>
<dbReference type="AlphaFoldDB" id="A0A4U0H7A8"/>
<organism evidence="11 12">
    <name type="scientific">Sphingobacterium alkalisoli</name>
    <dbReference type="NCBI Taxonomy" id="1874115"/>
    <lineage>
        <taxon>Bacteria</taxon>
        <taxon>Pseudomonadati</taxon>
        <taxon>Bacteroidota</taxon>
        <taxon>Sphingobacteriia</taxon>
        <taxon>Sphingobacteriales</taxon>
        <taxon>Sphingobacteriaceae</taxon>
        <taxon>Sphingobacterium</taxon>
    </lineage>
</organism>
<dbReference type="Pfam" id="PF04024">
    <property type="entry name" value="PspC"/>
    <property type="match status" value="1"/>
</dbReference>
<evidence type="ECO:0000259" key="9">
    <source>
        <dbReference type="Pfam" id="PF22571"/>
    </source>
</evidence>
<accession>A0A4U0H7A8</accession>
<evidence type="ECO:0000256" key="3">
    <source>
        <dbReference type="ARBA" id="ARBA00022692"/>
    </source>
</evidence>
<evidence type="ECO:0000259" key="8">
    <source>
        <dbReference type="Pfam" id="PF04024"/>
    </source>
</evidence>
<feature type="transmembrane region" description="Helical" evidence="7">
    <location>
        <begin position="237"/>
        <end position="264"/>
    </location>
</feature>
<dbReference type="OrthoDB" id="5772680at2"/>
<dbReference type="GO" id="GO:0005886">
    <property type="term" value="C:plasma membrane"/>
    <property type="evidence" value="ECO:0007669"/>
    <property type="project" value="UniProtKB-SubCell"/>
</dbReference>
<evidence type="ECO:0000256" key="5">
    <source>
        <dbReference type="ARBA" id="ARBA00023136"/>
    </source>
</evidence>
<comment type="caution">
    <text evidence="11">The sequence shown here is derived from an EMBL/GenBank/DDBJ whole genome shotgun (WGS) entry which is preliminary data.</text>
</comment>
<feature type="transmembrane region" description="Helical" evidence="7">
    <location>
        <begin position="149"/>
        <end position="175"/>
    </location>
</feature>
<keyword evidence="4 7" id="KW-1133">Transmembrane helix</keyword>
<protein>
    <submittedName>
        <fullName evidence="11">PspC domain-containing protein</fullName>
    </submittedName>
</protein>
<dbReference type="InterPro" id="IPR007168">
    <property type="entry name" value="Phageshock_PspC_N"/>
</dbReference>
<dbReference type="EMBL" id="SUKA01000001">
    <property type="protein sequence ID" value="TJY67743.1"/>
    <property type="molecule type" value="Genomic_DNA"/>
</dbReference>
<dbReference type="InterPro" id="IPR052027">
    <property type="entry name" value="PspC"/>
</dbReference>
<keyword evidence="2" id="KW-1003">Cell membrane</keyword>
<evidence type="ECO:0000259" key="10">
    <source>
        <dbReference type="Pfam" id="PF22744"/>
    </source>
</evidence>
<evidence type="ECO:0000313" key="11">
    <source>
        <dbReference type="EMBL" id="TJY67743.1"/>
    </source>
</evidence>
<sequence length="543" mass="61481">MNKTIIININSIVFHIEEDAYETLRGYMIDIKRHFSQSADSGEILLDIENRIAEMFSERIQTGRKEVINKDDVSEVIAQMGRVSDFEEASEEEEKGQQSFHQQEPSGEEDHKSFPTGKKLMRDPEDTTIGGVCSGLGHYFGVQPKWMRAFFILFVLIGGSGVLLYIVLWAVMPVASTRTDRMAMRGEAPNLQNFKKSFEEEMEGIRENLSGANAHFSRGLRTVGTGFGEIFKFIGKALAACMLVVTGSVVFGLFFFCVACTLAIMGYQEEIKFPPLEILQPGQAFFALLAGTLAVALPFIALFYIFLRILFKIKPLNNYLSLGMWATWIVSIIVVIFYCVIGAQDFREDSIIKVDRTLKTQSVYSFSEKDVRVIEASSSADGKTKYDIQVDGESLHNLLRSDIEIRFESLDSLEKPFIQYHYKAKGKSYQLAAERASKINYQAEQVDNKVIFNSHFALGADDVYRDQRVNVVVYLPVGAKVEIMESLQNKIREIAYDNCYDNYTDESKTKQTEWIMTKSGLTCAIPEKLDEEENEEKDATQSE</sequence>
<dbReference type="InterPro" id="IPR054321">
    <property type="entry name" value="PspC-rel_TM"/>
</dbReference>
<keyword evidence="5 7" id="KW-0472">Membrane</keyword>
<dbReference type="Proteomes" id="UP000309872">
    <property type="component" value="Unassembled WGS sequence"/>
</dbReference>
<dbReference type="Pfam" id="PF22744">
    <property type="entry name" value="Toast-rack_PspC-Cterm"/>
    <property type="match status" value="1"/>
</dbReference>
<dbReference type="Pfam" id="PF22571">
    <property type="entry name" value="LiaI-LiaF-TM_PspC"/>
    <property type="match status" value="1"/>
</dbReference>
<comment type="subcellular location">
    <subcellularLocation>
        <location evidence="1">Cell membrane</location>
        <topology evidence="1">Single-pass membrane protein</topology>
    </subcellularLocation>
</comment>
<keyword evidence="12" id="KW-1185">Reference proteome</keyword>
<feature type="domain" description="Phage shock protein PspC N-terminal" evidence="8">
    <location>
        <begin position="118"/>
        <end position="174"/>
    </location>
</feature>